<evidence type="ECO:0000256" key="1">
    <source>
        <dbReference type="ARBA" id="ARBA00004123"/>
    </source>
</evidence>
<keyword evidence="6" id="KW-0862">Zinc</keyword>
<dbReference type="GO" id="GO:0000978">
    <property type="term" value="F:RNA polymerase II cis-regulatory region sequence-specific DNA binding"/>
    <property type="evidence" value="ECO:0007669"/>
    <property type="project" value="TreeGrafter"/>
</dbReference>
<evidence type="ECO:0000259" key="13">
    <source>
        <dbReference type="PROSITE" id="PS50157"/>
    </source>
</evidence>
<keyword evidence="10" id="KW-0539">Nucleus</keyword>
<dbReference type="AlphaFoldDB" id="A0A8C4X0C3"/>
<dbReference type="GeneTree" id="ENSGT01150000286939"/>
<comment type="similarity">
    <text evidence="2">Belongs to the krueppel C2H2-type zinc-finger protein family.</text>
</comment>
<keyword evidence="15" id="KW-1185">Reference proteome</keyword>
<reference evidence="14" key="1">
    <citation type="submission" date="2025-08" db="UniProtKB">
        <authorList>
            <consortium name="Ensembl"/>
        </authorList>
    </citation>
    <scope>IDENTIFICATION</scope>
</reference>
<keyword evidence="3" id="KW-0479">Metal-binding</keyword>
<evidence type="ECO:0000256" key="4">
    <source>
        <dbReference type="ARBA" id="ARBA00022737"/>
    </source>
</evidence>
<dbReference type="PROSITE" id="PS50157">
    <property type="entry name" value="ZINC_FINGER_C2H2_2"/>
    <property type="match status" value="6"/>
</dbReference>
<proteinExistence type="inferred from homology"/>
<dbReference type="GO" id="GO:0000981">
    <property type="term" value="F:DNA-binding transcription factor activity, RNA polymerase II-specific"/>
    <property type="evidence" value="ECO:0007669"/>
    <property type="project" value="TreeGrafter"/>
</dbReference>
<evidence type="ECO:0000256" key="11">
    <source>
        <dbReference type="ARBA" id="ARBA00068876"/>
    </source>
</evidence>
<dbReference type="FunFam" id="3.30.160.60:FF:000557">
    <property type="entry name" value="zinc finger and SCAN domain-containing protein 29"/>
    <property type="match status" value="1"/>
</dbReference>
<dbReference type="SUPFAM" id="SSF57667">
    <property type="entry name" value="beta-beta-alpha zinc fingers"/>
    <property type="match status" value="4"/>
</dbReference>
<dbReference type="PANTHER" id="PTHR23235:SF120">
    <property type="entry name" value="KRUPPEL-LIKE FACTOR 15"/>
    <property type="match status" value="1"/>
</dbReference>
<dbReference type="GO" id="GO:0008270">
    <property type="term" value="F:zinc ion binding"/>
    <property type="evidence" value="ECO:0007669"/>
    <property type="project" value="UniProtKB-KW"/>
</dbReference>
<dbReference type="Proteomes" id="UP000694388">
    <property type="component" value="Unplaced"/>
</dbReference>
<dbReference type="FunFam" id="3.30.160.60:FF:001158">
    <property type="entry name" value="zinc finger protein 22"/>
    <property type="match status" value="1"/>
</dbReference>
<reference evidence="14" key="2">
    <citation type="submission" date="2025-09" db="UniProtKB">
        <authorList>
            <consortium name="Ensembl"/>
        </authorList>
    </citation>
    <scope>IDENTIFICATION</scope>
</reference>
<feature type="domain" description="C2H2-type" evidence="13">
    <location>
        <begin position="136"/>
        <end position="170"/>
    </location>
</feature>
<evidence type="ECO:0000256" key="8">
    <source>
        <dbReference type="ARBA" id="ARBA00023125"/>
    </source>
</evidence>
<evidence type="ECO:0000256" key="9">
    <source>
        <dbReference type="ARBA" id="ARBA00023163"/>
    </source>
</evidence>
<evidence type="ECO:0000256" key="6">
    <source>
        <dbReference type="ARBA" id="ARBA00022833"/>
    </source>
</evidence>
<dbReference type="InterPro" id="IPR036236">
    <property type="entry name" value="Znf_C2H2_sf"/>
</dbReference>
<keyword evidence="5 12" id="KW-0863">Zinc-finger</keyword>
<sequence length="296" mass="33398">MEVKLSYQFLFGKMKVPLNERDSYGGSNAVWPGTLNGCLTGQKDGPSGATGAPCTATYGDGQVRDSWKRTTEQTSHRKLYCCEQCGQEFAQKYYLLRHRRKHTGERPFACAVCGKCFGQSCDLSRHTRIHTEERPYECAACGKMFKLKHHLRDHHSQGPGSNLVHSGSDDGRPGKMSLFTCPQCGHTFNRKSCLLVHLRKHTGERPFVCDDCGKCFSQAFCLARHRRMHTGEKPFPCPECGRSFRQKHHLMGHLKKHMLIKQEGVSSCSHASHNYRQPGLCSIFIHDPKHAGMLFA</sequence>
<dbReference type="FunFam" id="3.30.160.60:FF:001385">
    <property type="entry name" value="zinc finger protein 774"/>
    <property type="match status" value="1"/>
</dbReference>
<dbReference type="PANTHER" id="PTHR23235">
    <property type="entry name" value="KRUEPPEL-LIKE TRANSCRIPTION FACTOR"/>
    <property type="match status" value="1"/>
</dbReference>
<dbReference type="FunFam" id="3.30.160.60:FF:000100">
    <property type="entry name" value="Zinc finger 45-like"/>
    <property type="match status" value="1"/>
</dbReference>
<evidence type="ECO:0000256" key="7">
    <source>
        <dbReference type="ARBA" id="ARBA00023015"/>
    </source>
</evidence>
<dbReference type="PROSITE" id="PS00028">
    <property type="entry name" value="ZINC_FINGER_C2H2_1"/>
    <property type="match status" value="5"/>
</dbReference>
<keyword evidence="7" id="KW-0805">Transcription regulation</keyword>
<feature type="domain" description="C2H2-type" evidence="13">
    <location>
        <begin position="235"/>
        <end position="262"/>
    </location>
</feature>
<feature type="domain" description="C2H2-type" evidence="13">
    <location>
        <begin position="179"/>
        <end position="206"/>
    </location>
</feature>
<dbReference type="SMART" id="SM00355">
    <property type="entry name" value="ZnF_C2H2"/>
    <property type="match status" value="6"/>
</dbReference>
<feature type="domain" description="C2H2-type" evidence="13">
    <location>
        <begin position="207"/>
        <end position="234"/>
    </location>
</feature>
<evidence type="ECO:0000256" key="12">
    <source>
        <dbReference type="PROSITE-ProRule" id="PRU00042"/>
    </source>
</evidence>
<dbReference type="Gene3D" id="3.30.160.60">
    <property type="entry name" value="Classic Zinc Finger"/>
    <property type="match status" value="6"/>
</dbReference>
<comment type="subcellular location">
    <subcellularLocation>
        <location evidence="1">Nucleus</location>
    </subcellularLocation>
</comment>
<name>A0A8C4X0C3_EPTBU</name>
<protein>
    <recommendedName>
        <fullName evidence="11">Zinc finger protein 865</fullName>
    </recommendedName>
</protein>
<evidence type="ECO:0000256" key="3">
    <source>
        <dbReference type="ARBA" id="ARBA00022723"/>
    </source>
</evidence>
<dbReference type="GO" id="GO:0005634">
    <property type="term" value="C:nucleus"/>
    <property type="evidence" value="ECO:0007669"/>
    <property type="project" value="UniProtKB-SubCell"/>
</dbReference>
<dbReference type="FunFam" id="3.30.160.60:FF:000145">
    <property type="entry name" value="Zinc finger protein 574"/>
    <property type="match status" value="1"/>
</dbReference>
<evidence type="ECO:0000256" key="2">
    <source>
        <dbReference type="ARBA" id="ARBA00006991"/>
    </source>
</evidence>
<dbReference type="Pfam" id="PF00096">
    <property type="entry name" value="zf-C2H2"/>
    <property type="match status" value="5"/>
</dbReference>
<organism evidence="14 15">
    <name type="scientific">Eptatretus burgeri</name>
    <name type="common">Inshore hagfish</name>
    <dbReference type="NCBI Taxonomy" id="7764"/>
    <lineage>
        <taxon>Eukaryota</taxon>
        <taxon>Metazoa</taxon>
        <taxon>Chordata</taxon>
        <taxon>Craniata</taxon>
        <taxon>Vertebrata</taxon>
        <taxon>Cyclostomata</taxon>
        <taxon>Myxini</taxon>
        <taxon>Myxiniformes</taxon>
        <taxon>Myxinidae</taxon>
        <taxon>Eptatretinae</taxon>
        <taxon>Eptatretus</taxon>
    </lineage>
</organism>
<dbReference type="FunFam" id="3.30.160.60:FF:000446">
    <property type="entry name" value="Zinc finger protein"/>
    <property type="match status" value="1"/>
</dbReference>
<feature type="domain" description="C2H2-type" evidence="13">
    <location>
        <begin position="80"/>
        <end position="107"/>
    </location>
</feature>
<evidence type="ECO:0000256" key="10">
    <source>
        <dbReference type="ARBA" id="ARBA00023242"/>
    </source>
</evidence>
<feature type="domain" description="C2H2-type" evidence="13">
    <location>
        <begin position="108"/>
        <end position="135"/>
    </location>
</feature>
<accession>A0A8C4X0C3</accession>
<evidence type="ECO:0000313" key="15">
    <source>
        <dbReference type="Proteomes" id="UP000694388"/>
    </source>
</evidence>
<keyword evidence="8" id="KW-0238">DNA-binding</keyword>
<evidence type="ECO:0000256" key="5">
    <source>
        <dbReference type="ARBA" id="ARBA00022771"/>
    </source>
</evidence>
<dbReference type="InterPro" id="IPR013087">
    <property type="entry name" value="Znf_C2H2_type"/>
</dbReference>
<dbReference type="Ensembl" id="ENSEBUT00000024689.1">
    <property type="protein sequence ID" value="ENSEBUP00000024113.1"/>
    <property type="gene ID" value="ENSEBUG00000014846.1"/>
</dbReference>
<evidence type="ECO:0000313" key="14">
    <source>
        <dbReference type="Ensembl" id="ENSEBUP00000024113.1"/>
    </source>
</evidence>
<keyword evidence="9" id="KW-0804">Transcription</keyword>
<keyword evidence="4" id="KW-0677">Repeat</keyword>